<evidence type="ECO:0000313" key="1">
    <source>
        <dbReference type="EMBL" id="KAK0711742.1"/>
    </source>
</evidence>
<organism evidence="1 2">
    <name type="scientific">Lasiosphaeris hirsuta</name>
    <dbReference type="NCBI Taxonomy" id="260670"/>
    <lineage>
        <taxon>Eukaryota</taxon>
        <taxon>Fungi</taxon>
        <taxon>Dikarya</taxon>
        <taxon>Ascomycota</taxon>
        <taxon>Pezizomycotina</taxon>
        <taxon>Sordariomycetes</taxon>
        <taxon>Sordariomycetidae</taxon>
        <taxon>Sordariales</taxon>
        <taxon>Lasiosphaeriaceae</taxon>
        <taxon>Lasiosphaeris</taxon>
    </lineage>
</organism>
<proteinExistence type="predicted"/>
<comment type="caution">
    <text evidence="1">The sequence shown here is derived from an EMBL/GenBank/DDBJ whole genome shotgun (WGS) entry which is preliminary data.</text>
</comment>
<dbReference type="AlphaFoldDB" id="A0AA40DSJ1"/>
<evidence type="ECO:0000313" key="2">
    <source>
        <dbReference type="Proteomes" id="UP001172102"/>
    </source>
</evidence>
<sequence length="70" mass="7491">MTRRSFAPTSSGFYVLEDKALAEVVECLAATRSFRARGLLDAGAAVYGLAGRGQYVDAVRAAVIESHRTN</sequence>
<dbReference type="Proteomes" id="UP001172102">
    <property type="component" value="Unassembled WGS sequence"/>
</dbReference>
<accession>A0AA40DSJ1</accession>
<keyword evidence="2" id="KW-1185">Reference proteome</keyword>
<dbReference type="EMBL" id="JAUKUA010000005">
    <property type="protein sequence ID" value="KAK0711742.1"/>
    <property type="molecule type" value="Genomic_DNA"/>
</dbReference>
<name>A0AA40DSJ1_9PEZI</name>
<reference evidence="1" key="1">
    <citation type="submission" date="2023-06" db="EMBL/GenBank/DDBJ databases">
        <title>Genome-scale phylogeny and comparative genomics of the fungal order Sordariales.</title>
        <authorList>
            <consortium name="Lawrence Berkeley National Laboratory"/>
            <person name="Hensen N."/>
            <person name="Bonometti L."/>
            <person name="Westerberg I."/>
            <person name="Brannstrom I.O."/>
            <person name="Guillou S."/>
            <person name="Cros-Aarteil S."/>
            <person name="Calhoun S."/>
            <person name="Haridas S."/>
            <person name="Kuo A."/>
            <person name="Mondo S."/>
            <person name="Pangilinan J."/>
            <person name="Riley R."/>
            <person name="Labutti K."/>
            <person name="Andreopoulos B."/>
            <person name="Lipzen A."/>
            <person name="Chen C."/>
            <person name="Yanf M."/>
            <person name="Daum C."/>
            <person name="Ng V."/>
            <person name="Clum A."/>
            <person name="Steindorff A."/>
            <person name="Ohm R."/>
            <person name="Martin F."/>
            <person name="Silar P."/>
            <person name="Natvig D."/>
            <person name="Lalanne C."/>
            <person name="Gautier V."/>
            <person name="Ament-Velasquez S.L."/>
            <person name="Kruys A."/>
            <person name="Hutchinson M.I."/>
            <person name="Powell A.J."/>
            <person name="Barry K."/>
            <person name="Miller A.N."/>
            <person name="Grigoriev I.V."/>
            <person name="Debuchy R."/>
            <person name="Gladieux P."/>
            <person name="Thoren M.H."/>
            <person name="Johannesson H."/>
        </authorList>
    </citation>
    <scope>NUCLEOTIDE SEQUENCE</scope>
    <source>
        <strain evidence="1">SMH4607-1</strain>
    </source>
</reference>
<gene>
    <name evidence="1" type="ORF">B0H67DRAFT_647089</name>
</gene>
<protein>
    <submittedName>
        <fullName evidence="1">Uncharacterized protein</fullName>
    </submittedName>
</protein>